<dbReference type="RefSeq" id="WP_137327944.1">
    <property type="nucleotide sequence ID" value="NZ_CP040058.1"/>
</dbReference>
<dbReference type="InterPro" id="IPR058598">
    <property type="entry name" value="Gly_zipper-like_dom"/>
</dbReference>
<protein>
    <recommendedName>
        <fullName evidence="2">Glycine zipper-like domain-containing protein</fullName>
    </recommendedName>
</protein>
<reference evidence="3 4" key="1">
    <citation type="submission" date="2019-05" db="EMBL/GenBank/DDBJ databases">
        <title>Complete genome sequencing of Anaerostipes rhamnosivorans.</title>
        <authorList>
            <person name="Bui T.P.N."/>
            <person name="de Vos W.M."/>
        </authorList>
    </citation>
    <scope>NUCLEOTIDE SEQUENCE [LARGE SCALE GENOMIC DNA]</scope>
    <source>
        <strain evidence="3 4">1y2</strain>
    </source>
</reference>
<keyword evidence="1" id="KW-0812">Transmembrane</keyword>
<name>A0A4P8ICK3_9FIRM</name>
<gene>
    <name evidence="3" type="ORF">AR1Y2_0951</name>
</gene>
<keyword evidence="1" id="KW-0472">Membrane</keyword>
<evidence type="ECO:0000256" key="1">
    <source>
        <dbReference type="SAM" id="Phobius"/>
    </source>
</evidence>
<dbReference type="Pfam" id="PF26273">
    <property type="entry name" value="Gly_zipper"/>
    <property type="match status" value="1"/>
</dbReference>
<accession>A0A4P8ICK3</accession>
<feature type="transmembrane region" description="Helical" evidence="1">
    <location>
        <begin position="20"/>
        <end position="53"/>
    </location>
</feature>
<keyword evidence="1" id="KW-1133">Transmembrane helix</keyword>
<dbReference type="OrthoDB" id="2053475at2"/>
<dbReference type="KEGG" id="arf:AR1Y2_0951"/>
<evidence type="ECO:0000259" key="2">
    <source>
        <dbReference type="Pfam" id="PF26273"/>
    </source>
</evidence>
<dbReference type="AlphaFoldDB" id="A0A4P8ICK3"/>
<evidence type="ECO:0000313" key="4">
    <source>
        <dbReference type="Proteomes" id="UP000298653"/>
    </source>
</evidence>
<evidence type="ECO:0000313" key="3">
    <source>
        <dbReference type="EMBL" id="QCP34405.1"/>
    </source>
</evidence>
<proteinExistence type="predicted"/>
<feature type="domain" description="Glycine zipper-like" evidence="2">
    <location>
        <begin position="15"/>
        <end position="59"/>
    </location>
</feature>
<dbReference type="EMBL" id="CP040058">
    <property type="protein sequence ID" value="QCP34405.1"/>
    <property type="molecule type" value="Genomic_DNA"/>
</dbReference>
<keyword evidence="4" id="KW-1185">Reference proteome</keyword>
<sequence length="70" mass="7453">MGEDEEKEVSGQTDKNYISLGVSLGLCFGVALGSIFHNLAMGISLGLCIGVAVGMSMDKKKNDRDEESKK</sequence>
<organism evidence="3 4">
    <name type="scientific">Anaerostipes rhamnosivorans</name>
    <dbReference type="NCBI Taxonomy" id="1229621"/>
    <lineage>
        <taxon>Bacteria</taxon>
        <taxon>Bacillati</taxon>
        <taxon>Bacillota</taxon>
        <taxon>Clostridia</taxon>
        <taxon>Lachnospirales</taxon>
        <taxon>Lachnospiraceae</taxon>
        <taxon>Anaerostipes</taxon>
    </lineage>
</organism>
<dbReference type="Proteomes" id="UP000298653">
    <property type="component" value="Chromosome"/>
</dbReference>